<dbReference type="EMBL" id="BARU01032339">
    <property type="protein sequence ID" value="GAH69923.1"/>
    <property type="molecule type" value="Genomic_DNA"/>
</dbReference>
<proteinExistence type="predicted"/>
<accession>X1JJL3</accession>
<dbReference type="AlphaFoldDB" id="X1JJL3"/>
<reference evidence="1" key="1">
    <citation type="journal article" date="2014" name="Front. Microbiol.">
        <title>High frequency of phylogenetically diverse reductive dehalogenase-homologous genes in deep subseafloor sedimentary metagenomes.</title>
        <authorList>
            <person name="Kawai M."/>
            <person name="Futagami T."/>
            <person name="Toyoda A."/>
            <person name="Takaki Y."/>
            <person name="Nishi S."/>
            <person name="Hori S."/>
            <person name="Arai W."/>
            <person name="Tsubouchi T."/>
            <person name="Morono Y."/>
            <person name="Uchiyama I."/>
            <person name="Ito T."/>
            <person name="Fujiyama A."/>
            <person name="Inagaki F."/>
            <person name="Takami H."/>
        </authorList>
    </citation>
    <scope>NUCLEOTIDE SEQUENCE</scope>
    <source>
        <strain evidence="1">Expedition CK06-06</strain>
    </source>
</reference>
<gene>
    <name evidence="1" type="ORF">S03H2_51015</name>
</gene>
<sequence>YLAYDGYIMNKDKVAGKYWKDVYNQDDYDNDYNIAKNKLKHYKDKIIFIRKKEFRCC</sequence>
<comment type="caution">
    <text evidence="1">The sequence shown here is derived from an EMBL/GenBank/DDBJ whole genome shotgun (WGS) entry which is preliminary data.</text>
</comment>
<feature type="non-terminal residue" evidence="1">
    <location>
        <position position="1"/>
    </location>
</feature>
<name>X1JJL3_9ZZZZ</name>
<organism evidence="1">
    <name type="scientific">marine sediment metagenome</name>
    <dbReference type="NCBI Taxonomy" id="412755"/>
    <lineage>
        <taxon>unclassified sequences</taxon>
        <taxon>metagenomes</taxon>
        <taxon>ecological metagenomes</taxon>
    </lineage>
</organism>
<protein>
    <submittedName>
        <fullName evidence="1">Uncharacterized protein</fullName>
    </submittedName>
</protein>
<evidence type="ECO:0000313" key="1">
    <source>
        <dbReference type="EMBL" id="GAH69923.1"/>
    </source>
</evidence>